<dbReference type="InterPro" id="IPR050980">
    <property type="entry name" value="2C_sensor_his_kinase"/>
</dbReference>
<dbReference type="PROSITE" id="PS50109">
    <property type="entry name" value="HIS_KIN"/>
    <property type="match status" value="1"/>
</dbReference>
<dbReference type="Pfam" id="PF00512">
    <property type="entry name" value="HisKA"/>
    <property type="match status" value="1"/>
</dbReference>
<feature type="domain" description="Histidine kinase" evidence="10">
    <location>
        <begin position="283"/>
        <end position="488"/>
    </location>
</feature>
<dbReference type="OrthoDB" id="9815750at2"/>
<evidence type="ECO:0000313" key="12">
    <source>
        <dbReference type="Proteomes" id="UP000317078"/>
    </source>
</evidence>
<dbReference type="PRINTS" id="PR00344">
    <property type="entry name" value="BCTRLSENSOR"/>
</dbReference>
<evidence type="ECO:0000256" key="6">
    <source>
        <dbReference type="ARBA" id="ARBA00022679"/>
    </source>
</evidence>
<dbReference type="CDD" id="cd00082">
    <property type="entry name" value="HisKA"/>
    <property type="match status" value="1"/>
</dbReference>
<dbReference type="PANTHER" id="PTHR44936">
    <property type="entry name" value="SENSOR PROTEIN CREC"/>
    <property type="match status" value="1"/>
</dbReference>
<evidence type="ECO:0000256" key="7">
    <source>
        <dbReference type="ARBA" id="ARBA00022777"/>
    </source>
</evidence>
<dbReference type="RefSeq" id="WP_140883375.1">
    <property type="nucleotide sequence ID" value="NZ_RCZP01000009.1"/>
</dbReference>
<dbReference type="InterPro" id="IPR004358">
    <property type="entry name" value="Sig_transdc_His_kin-like_C"/>
</dbReference>
<evidence type="ECO:0000256" key="3">
    <source>
        <dbReference type="ARBA" id="ARBA00012438"/>
    </source>
</evidence>
<evidence type="ECO:0000256" key="1">
    <source>
        <dbReference type="ARBA" id="ARBA00000085"/>
    </source>
</evidence>
<keyword evidence="12" id="KW-1185">Reference proteome</keyword>
<keyword evidence="6" id="KW-0808">Transferase</keyword>
<dbReference type="CDD" id="cd00075">
    <property type="entry name" value="HATPase"/>
    <property type="match status" value="1"/>
</dbReference>
<dbReference type="GO" id="GO:0005886">
    <property type="term" value="C:plasma membrane"/>
    <property type="evidence" value="ECO:0007669"/>
    <property type="project" value="UniProtKB-SubCell"/>
</dbReference>
<evidence type="ECO:0000259" key="10">
    <source>
        <dbReference type="PROSITE" id="PS50109"/>
    </source>
</evidence>
<dbReference type="InterPro" id="IPR003594">
    <property type="entry name" value="HATPase_dom"/>
</dbReference>
<dbReference type="AlphaFoldDB" id="A0A502G601"/>
<keyword evidence="7 11" id="KW-0418">Kinase</keyword>
<comment type="caution">
    <text evidence="11">The sequence shown here is derived from an EMBL/GenBank/DDBJ whole genome shotgun (WGS) entry which is preliminary data.</text>
</comment>
<accession>A0A502G601</accession>
<keyword evidence="9" id="KW-0843">Virulence</keyword>
<evidence type="ECO:0000256" key="2">
    <source>
        <dbReference type="ARBA" id="ARBA00004651"/>
    </source>
</evidence>
<proteinExistence type="predicted"/>
<dbReference type="Proteomes" id="UP000317078">
    <property type="component" value="Unassembled WGS sequence"/>
</dbReference>
<evidence type="ECO:0000256" key="5">
    <source>
        <dbReference type="ARBA" id="ARBA00022553"/>
    </source>
</evidence>
<dbReference type="PANTHER" id="PTHR44936:SF9">
    <property type="entry name" value="SENSOR PROTEIN CREC"/>
    <property type="match status" value="1"/>
</dbReference>
<keyword evidence="4" id="KW-1003">Cell membrane</keyword>
<reference evidence="11 12" key="1">
    <citation type="journal article" date="2019" name="Environ. Microbiol.">
        <title>Species interactions and distinct microbial communities in high Arctic permafrost affected cryosols are associated with the CH4 and CO2 gas fluxes.</title>
        <authorList>
            <person name="Altshuler I."/>
            <person name="Hamel J."/>
            <person name="Turney S."/>
            <person name="Magnuson E."/>
            <person name="Levesque R."/>
            <person name="Greer C."/>
            <person name="Whyte L.G."/>
        </authorList>
    </citation>
    <scope>NUCLEOTIDE SEQUENCE [LARGE SCALE GENOMIC DNA]</scope>
    <source>
        <strain evidence="11 12">S9.3B</strain>
    </source>
</reference>
<dbReference type="SMART" id="SM00388">
    <property type="entry name" value="HisKA"/>
    <property type="match status" value="1"/>
</dbReference>
<keyword evidence="5" id="KW-0597">Phosphoprotein</keyword>
<dbReference type="InterPro" id="IPR036890">
    <property type="entry name" value="HATPase_C_sf"/>
</dbReference>
<dbReference type="Gene3D" id="3.30.565.10">
    <property type="entry name" value="Histidine kinase-like ATPase, C-terminal domain"/>
    <property type="match status" value="1"/>
</dbReference>
<dbReference type="Gene3D" id="1.10.287.130">
    <property type="match status" value="1"/>
</dbReference>
<evidence type="ECO:0000256" key="4">
    <source>
        <dbReference type="ARBA" id="ARBA00022475"/>
    </source>
</evidence>
<comment type="subcellular location">
    <subcellularLocation>
        <location evidence="2">Cell membrane</location>
        <topology evidence="2">Multi-pass membrane protein</topology>
    </subcellularLocation>
</comment>
<dbReference type="SUPFAM" id="SSF47384">
    <property type="entry name" value="Homodimeric domain of signal transducing histidine kinase"/>
    <property type="match status" value="1"/>
</dbReference>
<dbReference type="InterPro" id="IPR003661">
    <property type="entry name" value="HisK_dim/P_dom"/>
</dbReference>
<protein>
    <recommendedName>
        <fullName evidence="3">histidine kinase</fullName>
        <ecNumber evidence="3">2.7.13.3</ecNumber>
    </recommendedName>
</protein>
<keyword evidence="8" id="KW-0902">Two-component regulatory system</keyword>
<dbReference type="EMBL" id="RCZP01000009">
    <property type="protein sequence ID" value="TPG57224.1"/>
    <property type="molecule type" value="Genomic_DNA"/>
</dbReference>
<dbReference type="InterPro" id="IPR005467">
    <property type="entry name" value="His_kinase_dom"/>
</dbReference>
<name>A0A502G601_9PROT</name>
<evidence type="ECO:0000256" key="9">
    <source>
        <dbReference type="ARBA" id="ARBA00023026"/>
    </source>
</evidence>
<keyword evidence="4" id="KW-0472">Membrane</keyword>
<evidence type="ECO:0000256" key="8">
    <source>
        <dbReference type="ARBA" id="ARBA00023012"/>
    </source>
</evidence>
<gene>
    <name evidence="11" type="ORF">EAH89_11525</name>
</gene>
<dbReference type="Pfam" id="PF02518">
    <property type="entry name" value="HATPase_c"/>
    <property type="match status" value="1"/>
</dbReference>
<dbReference type="SMART" id="SM00387">
    <property type="entry name" value="HATPase_c"/>
    <property type="match status" value="1"/>
</dbReference>
<sequence>MRSLKARLVTLWTLSLLSSLVLGLLLVSLHRQSTAAQVGRTEAVLARACDMIRDRFGFYATNWHGPASGVPDDALRRDLVAVLNVALARQEGVEGGVWAAGAGSLAYAFPTYEGSGPKTDLPSAEAAPIAAINAAVRREERTVSQSVVTRSQSLLLAACPLDGPVPGLTAWTMGRVRAAEGLQPLQLGLPALLALLVLTTGLLGRTLFVWGRHLRGIEAALGGMKAVDLPVITRSGERELDRVVDALNLAGTRLAEARREADALAGRVARAERMAALGRVAAGVAHEIRNPIAAARLQGENALAGDDGRRRQGIADMLAQLGRLDDLVSELLAMTQRVQPRPTAQDPAAFLHALAARHAAVAARSGLSLDVAAEGGPACFDPAVVARILDNLVGNALRHATPDGTVALSAVRDGGVLSFGVADSGDGIPPGIADRLFEPFVTGRADGTGLGLAIARELADAHGGRLRLRNRGGPCAMTQFVLELPQDSPCPPASPSS</sequence>
<dbReference type="SUPFAM" id="SSF55874">
    <property type="entry name" value="ATPase domain of HSP90 chaperone/DNA topoisomerase II/histidine kinase"/>
    <property type="match status" value="1"/>
</dbReference>
<comment type="catalytic activity">
    <reaction evidence="1">
        <text>ATP + protein L-histidine = ADP + protein N-phospho-L-histidine.</text>
        <dbReference type="EC" id="2.7.13.3"/>
    </reaction>
</comment>
<dbReference type="EC" id="2.7.13.3" evidence="3"/>
<organism evidence="11 12">
    <name type="scientific">Muricoccus nepalensis</name>
    <dbReference type="NCBI Taxonomy" id="1854500"/>
    <lineage>
        <taxon>Bacteria</taxon>
        <taxon>Pseudomonadati</taxon>
        <taxon>Pseudomonadota</taxon>
        <taxon>Alphaproteobacteria</taxon>
        <taxon>Acetobacterales</taxon>
        <taxon>Roseomonadaceae</taxon>
        <taxon>Muricoccus</taxon>
    </lineage>
</organism>
<evidence type="ECO:0000313" key="11">
    <source>
        <dbReference type="EMBL" id="TPG57224.1"/>
    </source>
</evidence>
<dbReference type="InterPro" id="IPR036097">
    <property type="entry name" value="HisK_dim/P_sf"/>
</dbReference>
<dbReference type="GO" id="GO:0000155">
    <property type="term" value="F:phosphorelay sensor kinase activity"/>
    <property type="evidence" value="ECO:0007669"/>
    <property type="project" value="InterPro"/>
</dbReference>